<evidence type="ECO:0000313" key="2">
    <source>
        <dbReference type="Proteomes" id="UP000326268"/>
    </source>
</evidence>
<accession>A0A5N6ZZG0</accession>
<name>A0A5N6ZZG0_9EURO</name>
<gene>
    <name evidence="1" type="ORF">BDV27DRAFT_146717</name>
</gene>
<dbReference type="OrthoDB" id="5153231at2759"/>
<proteinExistence type="predicted"/>
<organism evidence="1 2">
    <name type="scientific">Aspergillus caelatus</name>
    <dbReference type="NCBI Taxonomy" id="61420"/>
    <lineage>
        <taxon>Eukaryota</taxon>
        <taxon>Fungi</taxon>
        <taxon>Dikarya</taxon>
        <taxon>Ascomycota</taxon>
        <taxon>Pezizomycotina</taxon>
        <taxon>Eurotiomycetes</taxon>
        <taxon>Eurotiomycetidae</taxon>
        <taxon>Eurotiales</taxon>
        <taxon>Aspergillaceae</taxon>
        <taxon>Aspergillus</taxon>
        <taxon>Aspergillus subgen. Circumdati</taxon>
    </lineage>
</organism>
<dbReference type="Proteomes" id="UP000326268">
    <property type="component" value="Unassembled WGS sequence"/>
</dbReference>
<dbReference type="EMBL" id="ML737695">
    <property type="protein sequence ID" value="KAE8362708.1"/>
    <property type="molecule type" value="Genomic_DNA"/>
</dbReference>
<protein>
    <submittedName>
        <fullName evidence="1">Uncharacterized protein</fullName>
    </submittedName>
</protein>
<dbReference type="AlphaFoldDB" id="A0A5N6ZZG0"/>
<keyword evidence="2" id="KW-1185">Reference proteome</keyword>
<reference evidence="1 2" key="1">
    <citation type="submission" date="2019-04" db="EMBL/GenBank/DDBJ databases">
        <title>Friends and foes A comparative genomics studyof 23 Aspergillus species from section Flavi.</title>
        <authorList>
            <consortium name="DOE Joint Genome Institute"/>
            <person name="Kjaerbolling I."/>
            <person name="Vesth T."/>
            <person name="Frisvad J.C."/>
            <person name="Nybo J.L."/>
            <person name="Theobald S."/>
            <person name="Kildgaard S."/>
            <person name="Isbrandt T."/>
            <person name="Kuo A."/>
            <person name="Sato A."/>
            <person name="Lyhne E.K."/>
            <person name="Kogle M.E."/>
            <person name="Wiebenga A."/>
            <person name="Kun R.S."/>
            <person name="Lubbers R.J."/>
            <person name="Makela M.R."/>
            <person name="Barry K."/>
            <person name="Chovatia M."/>
            <person name="Clum A."/>
            <person name="Daum C."/>
            <person name="Haridas S."/>
            <person name="He G."/>
            <person name="LaButti K."/>
            <person name="Lipzen A."/>
            <person name="Mondo S."/>
            <person name="Riley R."/>
            <person name="Salamov A."/>
            <person name="Simmons B.A."/>
            <person name="Magnuson J.K."/>
            <person name="Henrissat B."/>
            <person name="Mortensen U.H."/>
            <person name="Larsen T.O."/>
            <person name="Devries R.P."/>
            <person name="Grigoriev I.V."/>
            <person name="Machida M."/>
            <person name="Baker S.E."/>
            <person name="Andersen M.R."/>
        </authorList>
    </citation>
    <scope>NUCLEOTIDE SEQUENCE [LARGE SCALE GENOMIC DNA]</scope>
    <source>
        <strain evidence="1 2">CBS 763.97</strain>
    </source>
</reference>
<dbReference type="RefSeq" id="XP_031925789.1">
    <property type="nucleotide sequence ID" value="XM_032070623.1"/>
</dbReference>
<sequence>MPHRPSIGLLLYYTNERVESLGQVHWGLDLTHDALAPIYTSYTWLESEASTLQKTPQLGTLVWWFGDLGDKVVIYTDPEL</sequence>
<evidence type="ECO:0000313" key="1">
    <source>
        <dbReference type="EMBL" id="KAE8362708.1"/>
    </source>
</evidence>
<dbReference type="GeneID" id="43655069"/>